<sequence>MTEQSRLTTFKAFWPFYLSQHRSKTCRLLHYAGTAASIALLSALLALGQWYWLWLPLVTGYAPAWIGHALFERNKPATFEYPLYSFAADFKMFYFAITGRLADELKQLDS</sequence>
<keyword evidence="1" id="KW-1133">Transmembrane helix</keyword>
<dbReference type="OrthoDB" id="7356072at2"/>
<feature type="transmembrane region" description="Helical" evidence="1">
    <location>
        <begin position="53"/>
        <end position="71"/>
    </location>
</feature>
<keyword evidence="1" id="KW-0472">Membrane</keyword>
<proteinExistence type="predicted"/>
<comment type="caution">
    <text evidence="2">The sequence shown here is derived from an EMBL/GenBank/DDBJ whole genome shotgun (WGS) entry which is preliminary data.</text>
</comment>
<protein>
    <recommendedName>
        <fullName evidence="4">DUF962 domain-containing protein</fullName>
    </recommendedName>
</protein>
<dbReference type="EMBL" id="QGGU01000004">
    <property type="protein sequence ID" value="PWK52915.1"/>
    <property type="molecule type" value="Genomic_DNA"/>
</dbReference>
<dbReference type="Proteomes" id="UP000245790">
    <property type="component" value="Unassembled WGS sequence"/>
</dbReference>
<reference evidence="2 3" key="1">
    <citation type="submission" date="2018-05" db="EMBL/GenBank/DDBJ databases">
        <title>Genomic Encyclopedia of Type Strains, Phase IV (KMG-IV): sequencing the most valuable type-strain genomes for metagenomic binning, comparative biology and taxonomic classification.</title>
        <authorList>
            <person name="Goeker M."/>
        </authorList>
    </citation>
    <scope>NUCLEOTIDE SEQUENCE [LARGE SCALE GENOMIC DNA]</scope>
    <source>
        <strain evidence="2 3">DSM 25350</strain>
    </source>
</reference>
<evidence type="ECO:0000313" key="2">
    <source>
        <dbReference type="EMBL" id="PWK52915.1"/>
    </source>
</evidence>
<dbReference type="PANTHER" id="PTHR34205">
    <property type="entry name" value="TRANSMEMBRANE PROTEIN"/>
    <property type="match status" value="1"/>
</dbReference>
<gene>
    <name evidence="2" type="ORF">C8D97_104133</name>
</gene>
<evidence type="ECO:0008006" key="4">
    <source>
        <dbReference type="Google" id="ProtNLM"/>
    </source>
</evidence>
<organism evidence="2 3">
    <name type="scientific">Pleionea mediterranea</name>
    <dbReference type="NCBI Taxonomy" id="523701"/>
    <lineage>
        <taxon>Bacteria</taxon>
        <taxon>Pseudomonadati</taxon>
        <taxon>Pseudomonadota</taxon>
        <taxon>Gammaproteobacteria</taxon>
        <taxon>Oceanospirillales</taxon>
        <taxon>Pleioneaceae</taxon>
        <taxon>Pleionea</taxon>
    </lineage>
</organism>
<dbReference type="RefSeq" id="WP_109762894.1">
    <property type="nucleotide sequence ID" value="NZ_QGGU01000004.1"/>
</dbReference>
<keyword evidence="1" id="KW-0812">Transmembrane</keyword>
<keyword evidence="3" id="KW-1185">Reference proteome</keyword>
<dbReference type="Pfam" id="PF06127">
    <property type="entry name" value="Mpo1-like"/>
    <property type="match status" value="1"/>
</dbReference>
<evidence type="ECO:0000256" key="1">
    <source>
        <dbReference type="SAM" id="Phobius"/>
    </source>
</evidence>
<name>A0A316FXT2_9GAMM</name>
<dbReference type="InterPro" id="IPR009305">
    <property type="entry name" value="Mpo1-like"/>
</dbReference>
<dbReference type="PANTHER" id="PTHR34205:SF2">
    <property type="entry name" value="DUF962 DOMAIN-CONTAINING PROTEIN"/>
    <property type="match status" value="1"/>
</dbReference>
<accession>A0A316FXT2</accession>
<evidence type="ECO:0000313" key="3">
    <source>
        <dbReference type="Proteomes" id="UP000245790"/>
    </source>
</evidence>
<feature type="transmembrane region" description="Helical" evidence="1">
    <location>
        <begin position="28"/>
        <end position="47"/>
    </location>
</feature>
<dbReference type="AlphaFoldDB" id="A0A316FXT2"/>